<dbReference type="PANTHER" id="PTHR46729">
    <property type="entry name" value="LEUKOCYTE RECEPTOR CLUSTER MEMBER 9"/>
    <property type="match status" value="1"/>
</dbReference>
<keyword evidence="1" id="KW-0863">Zinc-finger</keyword>
<dbReference type="GO" id="GO:0008270">
    <property type="term" value="F:zinc ion binding"/>
    <property type="evidence" value="ECO:0007669"/>
    <property type="project" value="UniProtKB-KW"/>
</dbReference>
<dbReference type="Gene3D" id="2.30.30.1190">
    <property type="match status" value="1"/>
</dbReference>
<proteinExistence type="predicted"/>
<keyword evidence="1" id="KW-0862">Zinc</keyword>
<dbReference type="Pfam" id="PF04457">
    <property type="entry name" value="MJ1316"/>
    <property type="match status" value="1"/>
</dbReference>
<feature type="zinc finger region" description="C3H1-type" evidence="1">
    <location>
        <begin position="14"/>
        <end position="41"/>
    </location>
</feature>
<comment type="caution">
    <text evidence="3">The sequence shown here is derived from an EMBL/GenBank/DDBJ whole genome shotgun (WGS) entry which is preliminary data.</text>
</comment>
<dbReference type="Proteomes" id="UP000789390">
    <property type="component" value="Unassembled WGS sequence"/>
</dbReference>
<dbReference type="EMBL" id="CAKKLH010000323">
    <property type="protein sequence ID" value="CAH0112163.1"/>
    <property type="molecule type" value="Genomic_DNA"/>
</dbReference>
<evidence type="ECO:0000256" key="1">
    <source>
        <dbReference type="PROSITE-ProRule" id="PRU00723"/>
    </source>
</evidence>
<evidence type="ECO:0000313" key="3">
    <source>
        <dbReference type="EMBL" id="CAH0112163.1"/>
    </source>
</evidence>
<gene>
    <name evidence="3" type="ORF">DGAL_LOCUS15875</name>
</gene>
<evidence type="ECO:0000259" key="2">
    <source>
        <dbReference type="PROSITE" id="PS50103"/>
    </source>
</evidence>
<dbReference type="PROSITE" id="PS50103">
    <property type="entry name" value="ZF_C3H1"/>
    <property type="match status" value="1"/>
</dbReference>
<reference evidence="3" key="1">
    <citation type="submission" date="2021-11" db="EMBL/GenBank/DDBJ databases">
        <authorList>
            <person name="Schell T."/>
        </authorList>
    </citation>
    <scope>NUCLEOTIDE SEQUENCE</scope>
    <source>
        <strain evidence="3">M5</strain>
    </source>
</reference>
<dbReference type="OrthoDB" id="10263155at2759"/>
<keyword evidence="4" id="KW-1185">Reference proteome</keyword>
<dbReference type="InterPro" id="IPR040459">
    <property type="entry name" value="MJ1316"/>
</dbReference>
<keyword evidence="1" id="KW-0479">Metal-binding</keyword>
<dbReference type="InterPro" id="IPR042653">
    <property type="entry name" value="Leng9"/>
</dbReference>
<accession>A0A8J2S3F5</accession>
<feature type="domain" description="C3H1-type" evidence="2">
    <location>
        <begin position="14"/>
        <end position="41"/>
    </location>
</feature>
<sequence>MDRTNKCLRSSQKGNPVIICPFFLEDRCKFGDECHNVHPVGRQLSKKKKPKNSKEDDDLVMCQDNSRKMRTASDVIHRIQWDPALNVSDFRVIYLDRFTGLGCTTLTEFVAQNSEDPTIPQHRIEQICYCPFTSRDSRCGWVVWEKQSRTDYVFGSGGGGTIKLLDLIQHVNKITQPVTNDVF</sequence>
<organism evidence="3 4">
    <name type="scientific">Daphnia galeata</name>
    <dbReference type="NCBI Taxonomy" id="27404"/>
    <lineage>
        <taxon>Eukaryota</taxon>
        <taxon>Metazoa</taxon>
        <taxon>Ecdysozoa</taxon>
        <taxon>Arthropoda</taxon>
        <taxon>Crustacea</taxon>
        <taxon>Branchiopoda</taxon>
        <taxon>Diplostraca</taxon>
        <taxon>Cladocera</taxon>
        <taxon>Anomopoda</taxon>
        <taxon>Daphniidae</taxon>
        <taxon>Daphnia</taxon>
    </lineage>
</organism>
<dbReference type="PANTHER" id="PTHR46729:SF1">
    <property type="entry name" value="LEUKOCYTE RECEPTOR CLUSTER MEMBER 9"/>
    <property type="match status" value="1"/>
</dbReference>
<dbReference type="InterPro" id="IPR000571">
    <property type="entry name" value="Znf_CCCH"/>
</dbReference>
<dbReference type="AlphaFoldDB" id="A0A8J2S3F5"/>
<evidence type="ECO:0000313" key="4">
    <source>
        <dbReference type="Proteomes" id="UP000789390"/>
    </source>
</evidence>
<name>A0A8J2S3F5_9CRUS</name>
<protein>
    <recommendedName>
        <fullName evidence="2">C3H1-type domain-containing protein</fullName>
    </recommendedName>
</protein>